<organism evidence="4 5">
    <name type="scientific">Amycolatopsis thailandensis</name>
    <dbReference type="NCBI Taxonomy" id="589330"/>
    <lineage>
        <taxon>Bacteria</taxon>
        <taxon>Bacillati</taxon>
        <taxon>Actinomycetota</taxon>
        <taxon>Actinomycetes</taxon>
        <taxon>Pseudonocardiales</taxon>
        <taxon>Pseudonocardiaceae</taxon>
        <taxon>Amycolatopsis</taxon>
    </lineage>
</organism>
<dbReference type="Gene3D" id="3.40.50.980">
    <property type="match status" value="2"/>
</dbReference>
<dbReference type="Proteomes" id="UP000215223">
    <property type="component" value="Unassembled WGS sequence"/>
</dbReference>
<dbReference type="InterPro" id="IPR050237">
    <property type="entry name" value="ATP-dep_AMP-bd_enzyme"/>
</dbReference>
<dbReference type="Pfam" id="PF13193">
    <property type="entry name" value="AMP-binding_C"/>
    <property type="match status" value="1"/>
</dbReference>
<sequence>MPKTAVEPSRTGVAPWPAEAAARYIANGYWEGRSLGTHLADAARKTPDAICLVDGQTRISFGELLERADGAAARMRELGIGPDDRVVVQLPNCWEHVVISVACLRLGALPVWALPQHRMHELSGVVAHAEARAIVVPDTYKGFDHQALAHEVVGLVPSAEHVFVTGTDIRDGSVDLLDLLAPAENPGELAAAFDAAAPAGDAIAMFLLSGGTTGLPKLVARTHNDLAYMIKRAIELCEYGPNTVYMATLPLGHGFPNTGPGVIGALLAGGRVVIASSPAPELALALIEQEGVTTTSAVPAIVQRWMRHHEEHPGTDLSSLDVVQVGAARLSAEDAEEIGPKLGCRLQQVFGMGEGLLCVTRLDDPPEIVNHTQGRPISEDDELRVIDEEGRPVPPGEPGVLLVRGPYTPRSYYRSPEIDARSFVDDGWYHTGDIVRQTPEGYLIITGREKDLINRGGEKISAEEVETFALQLDGVTHAAAVAMPDRELGEQVCLFVVVTEGTTVELADVWSVMIAAEAAKFKLPARLVTIDALPLTPIGKVDKKALRADIARTGG</sequence>
<reference evidence="4 5" key="1">
    <citation type="submission" date="2017-07" db="EMBL/GenBank/DDBJ databases">
        <title>Amycolatopsis thailandensis Genome sequencing and assembly.</title>
        <authorList>
            <person name="Kaur N."/>
            <person name="Mayilraj S."/>
        </authorList>
    </citation>
    <scope>NUCLEOTIDE SEQUENCE [LARGE SCALE GENOMIC DNA]</scope>
    <source>
        <strain evidence="4 5">JCM 16380</strain>
    </source>
</reference>
<dbReference type="InterPro" id="IPR045851">
    <property type="entry name" value="AMP-bd_C_sf"/>
</dbReference>
<dbReference type="InterPro" id="IPR020845">
    <property type="entry name" value="AMP-binding_CS"/>
</dbReference>
<evidence type="ECO:0000259" key="3">
    <source>
        <dbReference type="Pfam" id="PF13193"/>
    </source>
</evidence>
<dbReference type="AlphaFoldDB" id="A0A229S5P3"/>
<proteinExistence type="predicted"/>
<dbReference type="PANTHER" id="PTHR43767">
    <property type="entry name" value="LONG-CHAIN-FATTY-ACID--COA LIGASE"/>
    <property type="match status" value="1"/>
</dbReference>
<feature type="domain" description="AMP-dependent synthetase/ligase" evidence="2">
    <location>
        <begin position="40"/>
        <end position="413"/>
    </location>
</feature>
<keyword evidence="5" id="KW-1185">Reference proteome</keyword>
<protein>
    <submittedName>
        <fullName evidence="4">2,3-dihydroxybenzoate-AMP ligase</fullName>
    </submittedName>
</protein>
<gene>
    <name evidence="4" type="ORF">CFP71_20230</name>
</gene>
<evidence type="ECO:0000256" key="1">
    <source>
        <dbReference type="ARBA" id="ARBA00022598"/>
    </source>
</evidence>
<dbReference type="GO" id="GO:0016878">
    <property type="term" value="F:acid-thiol ligase activity"/>
    <property type="evidence" value="ECO:0007669"/>
    <property type="project" value="UniProtKB-ARBA"/>
</dbReference>
<dbReference type="RefSeq" id="WP_093935432.1">
    <property type="nucleotide sequence ID" value="NZ_JBHUSO010000348.1"/>
</dbReference>
<evidence type="ECO:0000313" key="4">
    <source>
        <dbReference type="EMBL" id="OXM54061.1"/>
    </source>
</evidence>
<dbReference type="Pfam" id="PF00501">
    <property type="entry name" value="AMP-binding"/>
    <property type="match status" value="1"/>
</dbReference>
<keyword evidence="1 4" id="KW-0436">Ligase</keyword>
<feature type="domain" description="AMP-binding enzyme C-terminal" evidence="3">
    <location>
        <begin position="464"/>
        <end position="540"/>
    </location>
</feature>
<dbReference type="Gene3D" id="3.30.300.30">
    <property type="match status" value="1"/>
</dbReference>
<dbReference type="PANTHER" id="PTHR43767:SF1">
    <property type="entry name" value="NONRIBOSOMAL PEPTIDE SYNTHASE PES1 (EUROFUNG)-RELATED"/>
    <property type="match status" value="1"/>
</dbReference>
<accession>A0A229S5P3</accession>
<comment type="caution">
    <text evidence="4">The sequence shown here is derived from an EMBL/GenBank/DDBJ whole genome shotgun (WGS) entry which is preliminary data.</text>
</comment>
<name>A0A229S5P3_9PSEU</name>
<dbReference type="InterPro" id="IPR025110">
    <property type="entry name" value="AMP-bd_C"/>
</dbReference>
<evidence type="ECO:0000313" key="5">
    <source>
        <dbReference type="Proteomes" id="UP000215223"/>
    </source>
</evidence>
<dbReference type="InterPro" id="IPR000873">
    <property type="entry name" value="AMP-dep_synth/lig_dom"/>
</dbReference>
<dbReference type="PROSITE" id="PS00455">
    <property type="entry name" value="AMP_BINDING"/>
    <property type="match status" value="1"/>
</dbReference>
<dbReference type="SUPFAM" id="SSF56801">
    <property type="entry name" value="Acetyl-CoA synthetase-like"/>
    <property type="match status" value="1"/>
</dbReference>
<dbReference type="EMBL" id="NMQT01000071">
    <property type="protein sequence ID" value="OXM54061.1"/>
    <property type="molecule type" value="Genomic_DNA"/>
</dbReference>
<evidence type="ECO:0000259" key="2">
    <source>
        <dbReference type="Pfam" id="PF00501"/>
    </source>
</evidence>
<dbReference type="OrthoDB" id="9803968at2"/>
<dbReference type="Gene3D" id="2.30.38.10">
    <property type="entry name" value="Luciferase, Domain 3"/>
    <property type="match status" value="1"/>
</dbReference>
<dbReference type="FunFam" id="2.30.38.10:FF:000003">
    <property type="entry name" value="Vibriobactin-specific 2,3-dihydroxybenzoate-AMP ligase"/>
    <property type="match status" value="1"/>
</dbReference>